<accession>A0AAQ3UZC3</accession>
<evidence type="ECO:0000313" key="2">
    <source>
        <dbReference type="EMBL" id="WVZ97989.1"/>
    </source>
</evidence>
<dbReference type="AlphaFoldDB" id="A0AAQ3UZC3"/>
<feature type="compositionally biased region" description="Low complexity" evidence="1">
    <location>
        <begin position="1"/>
        <end position="15"/>
    </location>
</feature>
<feature type="region of interest" description="Disordered" evidence="1">
    <location>
        <begin position="38"/>
        <end position="125"/>
    </location>
</feature>
<feature type="compositionally biased region" description="Basic and acidic residues" evidence="1">
    <location>
        <begin position="116"/>
        <end position="125"/>
    </location>
</feature>
<proteinExistence type="predicted"/>
<feature type="compositionally biased region" description="Polar residues" evidence="1">
    <location>
        <begin position="44"/>
        <end position="54"/>
    </location>
</feature>
<reference evidence="2 3" key="1">
    <citation type="submission" date="2024-02" db="EMBL/GenBank/DDBJ databases">
        <title>High-quality chromosome-scale genome assembly of Pensacola bahiagrass (Paspalum notatum Flugge var. saurae).</title>
        <authorList>
            <person name="Vega J.M."/>
            <person name="Podio M."/>
            <person name="Orjuela J."/>
            <person name="Siena L.A."/>
            <person name="Pessino S.C."/>
            <person name="Combes M.C."/>
            <person name="Mariac C."/>
            <person name="Albertini E."/>
            <person name="Pupilli F."/>
            <person name="Ortiz J.P.A."/>
            <person name="Leblanc O."/>
        </authorList>
    </citation>
    <scope>NUCLEOTIDE SEQUENCE [LARGE SCALE GENOMIC DNA]</scope>
    <source>
        <strain evidence="2">R1</strain>
        <tissue evidence="2">Leaf</tissue>
    </source>
</reference>
<sequence length="177" mass="18408">MPSACLSRSPLLSRQSPPPCSPATIARPLSESVVLASVSPPGCATNSRGPSSTSRSEHRPAAPHPTLIPLWTNGDADGGAKLGAGPTKPPADVNDRGDGHGGQEEVPGQGPGAGTKGDDGEVDVEGHLLVRHRRSRELQERLEQAGDALWEASGRWACGAHGSRRRWRGSRARAGAQ</sequence>
<dbReference type="Proteomes" id="UP001341281">
    <property type="component" value="Chromosome 10"/>
</dbReference>
<evidence type="ECO:0000256" key="1">
    <source>
        <dbReference type="SAM" id="MobiDB-lite"/>
    </source>
</evidence>
<evidence type="ECO:0000313" key="3">
    <source>
        <dbReference type="Proteomes" id="UP001341281"/>
    </source>
</evidence>
<name>A0AAQ3UZC3_PASNO</name>
<feature type="region of interest" description="Disordered" evidence="1">
    <location>
        <begin position="1"/>
        <end position="25"/>
    </location>
</feature>
<keyword evidence="3" id="KW-1185">Reference proteome</keyword>
<protein>
    <submittedName>
        <fullName evidence="2">Uncharacterized protein</fullName>
    </submittedName>
</protein>
<feature type="compositionally biased region" description="Basic and acidic residues" evidence="1">
    <location>
        <begin position="93"/>
        <end position="103"/>
    </location>
</feature>
<gene>
    <name evidence="2" type="ORF">U9M48_043483</name>
</gene>
<dbReference type="EMBL" id="CP144754">
    <property type="protein sequence ID" value="WVZ97989.1"/>
    <property type="molecule type" value="Genomic_DNA"/>
</dbReference>
<organism evidence="2 3">
    <name type="scientific">Paspalum notatum var. saurae</name>
    <dbReference type="NCBI Taxonomy" id="547442"/>
    <lineage>
        <taxon>Eukaryota</taxon>
        <taxon>Viridiplantae</taxon>
        <taxon>Streptophyta</taxon>
        <taxon>Embryophyta</taxon>
        <taxon>Tracheophyta</taxon>
        <taxon>Spermatophyta</taxon>
        <taxon>Magnoliopsida</taxon>
        <taxon>Liliopsida</taxon>
        <taxon>Poales</taxon>
        <taxon>Poaceae</taxon>
        <taxon>PACMAD clade</taxon>
        <taxon>Panicoideae</taxon>
        <taxon>Andropogonodae</taxon>
        <taxon>Paspaleae</taxon>
        <taxon>Paspalinae</taxon>
        <taxon>Paspalum</taxon>
    </lineage>
</organism>